<sequence>MKIDVSLLEQLPIWDSPNCVFVVSSNVQVNRSNVFQIPIEYLESQNYIAASDLVISKAGWGMIGEAVSANIPLLILNRLSMKEDQNTTNYLKQYHLCETINWEDFITYKIDSSMINDLKESLRGNDSDHQNQSEKIAKDLMRILEGM</sequence>
<comment type="caution">
    <text evidence="2">The sequence shown here is derived from an EMBL/GenBank/DDBJ whole genome shotgun (WGS) entry which is preliminary data.</text>
</comment>
<organism evidence="2 3">
    <name type="scientific">Neobacillus pocheonensis</name>
    <dbReference type="NCBI Taxonomy" id="363869"/>
    <lineage>
        <taxon>Bacteria</taxon>
        <taxon>Bacillati</taxon>
        <taxon>Bacillota</taxon>
        <taxon>Bacilli</taxon>
        <taxon>Bacillales</taxon>
        <taxon>Bacillaceae</taxon>
        <taxon>Neobacillus</taxon>
    </lineage>
</organism>
<dbReference type="Proteomes" id="UP001523262">
    <property type="component" value="Unassembled WGS sequence"/>
</dbReference>
<evidence type="ECO:0000313" key="2">
    <source>
        <dbReference type="EMBL" id="MCM2535848.1"/>
    </source>
</evidence>
<reference evidence="2 3" key="1">
    <citation type="submission" date="2022-06" db="EMBL/GenBank/DDBJ databases">
        <authorList>
            <person name="Jeon C.O."/>
        </authorList>
    </citation>
    <scope>NUCLEOTIDE SEQUENCE [LARGE SCALE GENOMIC DNA]</scope>
    <source>
        <strain evidence="2 3">KCTC 13943</strain>
    </source>
</reference>
<keyword evidence="3" id="KW-1185">Reference proteome</keyword>
<proteinExistence type="predicted"/>
<accession>A0ABT0WHP7</accession>
<evidence type="ECO:0000313" key="3">
    <source>
        <dbReference type="Proteomes" id="UP001523262"/>
    </source>
</evidence>
<dbReference type="InterPro" id="IPR007235">
    <property type="entry name" value="Glyco_trans_28_C"/>
</dbReference>
<dbReference type="SUPFAM" id="SSF53756">
    <property type="entry name" value="UDP-Glycosyltransferase/glycogen phosphorylase"/>
    <property type="match status" value="1"/>
</dbReference>
<evidence type="ECO:0000259" key="1">
    <source>
        <dbReference type="Pfam" id="PF04101"/>
    </source>
</evidence>
<protein>
    <recommendedName>
        <fullName evidence="1">Glycosyl transferase family 28 C-terminal domain-containing protein</fullName>
    </recommendedName>
</protein>
<dbReference type="Gene3D" id="3.40.50.2000">
    <property type="entry name" value="Glycogen Phosphorylase B"/>
    <property type="match status" value="1"/>
</dbReference>
<dbReference type="EMBL" id="JAMQCR010000003">
    <property type="protein sequence ID" value="MCM2535848.1"/>
    <property type="molecule type" value="Genomic_DNA"/>
</dbReference>
<name>A0ABT0WHP7_9BACI</name>
<gene>
    <name evidence="2" type="ORF">NDK43_30645</name>
</gene>
<feature type="domain" description="Glycosyl transferase family 28 C-terminal" evidence="1">
    <location>
        <begin position="39"/>
        <end position="138"/>
    </location>
</feature>
<dbReference type="Pfam" id="PF04101">
    <property type="entry name" value="Glyco_tran_28_C"/>
    <property type="match status" value="1"/>
</dbReference>